<protein>
    <recommendedName>
        <fullName evidence="3">TIGR02453 family protein</fullName>
    </recommendedName>
</protein>
<dbReference type="InterPro" id="IPR012808">
    <property type="entry name" value="CHP02453"/>
</dbReference>
<dbReference type="PANTHER" id="PTHR36452">
    <property type="entry name" value="CHROMOSOME 12, WHOLE GENOME SHOTGUN SEQUENCE"/>
    <property type="match status" value="1"/>
</dbReference>
<comment type="caution">
    <text evidence="1">The sequence shown here is derived from an EMBL/GenBank/DDBJ whole genome shotgun (WGS) entry which is preliminary data.</text>
</comment>
<name>A0A150X254_9BACT</name>
<dbReference type="OrthoDB" id="9794241at2"/>
<dbReference type="PIRSF" id="PIRSF028451">
    <property type="entry name" value="UCP028451"/>
    <property type="match status" value="1"/>
</dbReference>
<dbReference type="AlphaFoldDB" id="A0A150X254"/>
<organism evidence="1 2">
    <name type="scientific">Roseivirga spongicola</name>
    <dbReference type="NCBI Taxonomy" id="333140"/>
    <lineage>
        <taxon>Bacteria</taxon>
        <taxon>Pseudomonadati</taxon>
        <taxon>Bacteroidota</taxon>
        <taxon>Cytophagia</taxon>
        <taxon>Cytophagales</taxon>
        <taxon>Roseivirgaceae</taxon>
        <taxon>Roseivirga</taxon>
    </lineage>
</organism>
<evidence type="ECO:0008006" key="3">
    <source>
        <dbReference type="Google" id="ProtNLM"/>
    </source>
</evidence>
<reference evidence="1 2" key="1">
    <citation type="submission" date="2016-01" db="EMBL/GenBank/DDBJ databases">
        <title>Genome sequencing of Roseivirga spongicola UST030701-084.</title>
        <authorList>
            <person name="Selvaratnam C."/>
            <person name="Thevarajoo S."/>
            <person name="Goh K.M."/>
            <person name="Ee R."/>
            <person name="Chan K.-G."/>
            <person name="Chong C.S."/>
        </authorList>
    </citation>
    <scope>NUCLEOTIDE SEQUENCE [LARGE SCALE GENOMIC DNA]</scope>
    <source>
        <strain evidence="1 2">UST030701-084</strain>
    </source>
</reference>
<dbReference type="InterPro" id="IPR015996">
    <property type="entry name" value="UCP028451"/>
</dbReference>
<dbReference type="STRING" id="333140.AWW68_17285"/>
<keyword evidence="2" id="KW-1185">Reference proteome</keyword>
<gene>
    <name evidence="1" type="ORF">AWW68_17285</name>
</gene>
<evidence type="ECO:0000313" key="2">
    <source>
        <dbReference type="Proteomes" id="UP000075606"/>
    </source>
</evidence>
<sequence>MNRKVVFDFLEDLSRNNSKEWMDKNRARYEESKSILIEVFDPILEELKLIDPRIVQPNARKSLSRINNNLMFHPDRPTYKDHMGLGFGYGKGLADFYIHLGVHEQLIAGGLWHPSSEKLKLLRQEIDYEGERLNSILNQPFFAKHFTLYEEDMLKGSPKGYASDHPHIHLLKMKSLAAFRPITREDFYSSSFDSMVIESYKAIVPLLDFANVAIQEH</sequence>
<accession>A0A150X254</accession>
<dbReference type="EMBL" id="LRPC01000029">
    <property type="protein sequence ID" value="KYG72652.1"/>
    <property type="molecule type" value="Genomic_DNA"/>
</dbReference>
<dbReference type="Pfam" id="PF09365">
    <property type="entry name" value="DUF2461"/>
    <property type="match status" value="1"/>
</dbReference>
<proteinExistence type="predicted"/>
<evidence type="ECO:0000313" key="1">
    <source>
        <dbReference type="EMBL" id="KYG72652.1"/>
    </source>
</evidence>
<dbReference type="Proteomes" id="UP000075606">
    <property type="component" value="Unassembled WGS sequence"/>
</dbReference>
<dbReference type="PANTHER" id="PTHR36452:SF1">
    <property type="entry name" value="DUF2461 DOMAIN-CONTAINING PROTEIN"/>
    <property type="match status" value="1"/>
</dbReference>
<dbReference type="RefSeq" id="WP_068224664.1">
    <property type="nucleotide sequence ID" value="NZ_CP139724.1"/>
</dbReference>
<dbReference type="NCBIfam" id="TIGR02453">
    <property type="entry name" value="TIGR02453 family protein"/>
    <property type="match status" value="1"/>
</dbReference>